<keyword evidence="1" id="KW-0472">Membrane</keyword>
<accession>C3J839</accession>
<keyword evidence="1" id="KW-1133">Transmembrane helix</keyword>
<gene>
    <name evidence="2" type="ORF">POREN0001_1282</name>
</gene>
<keyword evidence="3" id="KW-1185">Reference proteome</keyword>
<evidence type="ECO:0000313" key="2">
    <source>
        <dbReference type="EMBL" id="EEN83713.1"/>
    </source>
</evidence>
<name>C3J839_POREA</name>
<dbReference type="EMBL" id="ACNN01000005">
    <property type="protein sequence ID" value="EEN83713.1"/>
    <property type="molecule type" value="Genomic_DNA"/>
</dbReference>
<evidence type="ECO:0000256" key="1">
    <source>
        <dbReference type="SAM" id="Phobius"/>
    </source>
</evidence>
<protein>
    <submittedName>
        <fullName evidence="2">Uncharacterized protein</fullName>
    </submittedName>
</protein>
<feature type="transmembrane region" description="Helical" evidence="1">
    <location>
        <begin position="7"/>
        <end position="24"/>
    </location>
</feature>
<organism evidence="2 3">
    <name type="scientific">Porphyromonas endodontalis (strain ATCC 35406 / DSM 24491 / JCM 8526 / CCUG 16442 / BCRC 14492 / NCTC 13058 / HG 370)</name>
    <name type="common">Bacteroides endodontalis</name>
    <dbReference type="NCBI Taxonomy" id="553175"/>
    <lineage>
        <taxon>Bacteria</taxon>
        <taxon>Pseudomonadati</taxon>
        <taxon>Bacteroidota</taxon>
        <taxon>Bacteroidia</taxon>
        <taxon>Bacteroidales</taxon>
        <taxon>Porphyromonadaceae</taxon>
        <taxon>Porphyromonas</taxon>
    </lineage>
</organism>
<comment type="caution">
    <text evidence="2">The sequence shown here is derived from an EMBL/GenBank/DDBJ whole genome shotgun (WGS) entry which is preliminary data.</text>
</comment>
<sequence>MSKCRLIFFRFYVNIPLLHIFFGVEFPGRCPTMSLSKKFSTNEINLPLQS</sequence>
<evidence type="ECO:0000313" key="3">
    <source>
        <dbReference type="Proteomes" id="UP000004295"/>
    </source>
</evidence>
<dbReference type="AlphaFoldDB" id="C3J839"/>
<dbReference type="Proteomes" id="UP000004295">
    <property type="component" value="Unassembled WGS sequence"/>
</dbReference>
<keyword evidence="1" id="KW-0812">Transmembrane</keyword>
<reference evidence="2 3" key="1">
    <citation type="submission" date="2009-04" db="EMBL/GenBank/DDBJ databases">
        <authorList>
            <person name="Sebastian Y."/>
            <person name="Madupu R."/>
            <person name="Durkin A.S."/>
            <person name="Torralba M."/>
            <person name="Methe B."/>
            <person name="Sutton G.G."/>
            <person name="Strausberg R.L."/>
            <person name="Nelson K.E."/>
        </authorList>
    </citation>
    <scope>NUCLEOTIDE SEQUENCE [LARGE SCALE GENOMIC DNA]</scope>
    <source>
        <strain evidence="3">ATCC 35406 / BCRC 14492 / JCM 8526 / NCTC 13058 / HG 370</strain>
    </source>
</reference>
<proteinExistence type="predicted"/>